<proteinExistence type="predicted"/>
<keyword evidence="1" id="KW-0472">Membrane</keyword>
<dbReference type="PANTHER" id="PTHR45737">
    <property type="entry name" value="VON WILLEBRAND FACTOR A DOMAIN-CONTAINING PROTEIN 5A"/>
    <property type="match status" value="1"/>
</dbReference>
<dbReference type="KEGG" id="ptes:JQU52_04440"/>
<feature type="signal peptide" evidence="2">
    <location>
        <begin position="1"/>
        <end position="23"/>
    </location>
</feature>
<dbReference type="Proteomes" id="UP000653156">
    <property type="component" value="Chromosome"/>
</dbReference>
<feature type="transmembrane region" description="Helical" evidence="1">
    <location>
        <begin position="651"/>
        <end position="672"/>
    </location>
</feature>
<dbReference type="Gene3D" id="3.40.50.410">
    <property type="entry name" value="von Willebrand factor, type A domain"/>
    <property type="match status" value="1"/>
</dbReference>
<protein>
    <submittedName>
        <fullName evidence="5">Marine proteobacterial sortase target protein</fullName>
    </submittedName>
</protein>
<keyword evidence="6" id="KW-1185">Reference proteome</keyword>
<accession>A0A892ZM26</accession>
<dbReference type="SMART" id="SM00327">
    <property type="entry name" value="VWA"/>
    <property type="match status" value="1"/>
</dbReference>
<evidence type="ECO:0000259" key="4">
    <source>
        <dbReference type="PROSITE" id="PS51468"/>
    </source>
</evidence>
<dbReference type="Pfam" id="PF13768">
    <property type="entry name" value="VWA_3"/>
    <property type="match status" value="1"/>
</dbReference>
<dbReference type="InterPro" id="IPR022440">
    <property type="entry name" value="CHP03788"/>
</dbReference>
<keyword evidence="1" id="KW-1133">Transmembrane helix</keyword>
<gene>
    <name evidence="5" type="ORF">JQU52_04440</name>
</gene>
<dbReference type="SUPFAM" id="SSF53300">
    <property type="entry name" value="vWA-like"/>
    <property type="match status" value="1"/>
</dbReference>
<dbReference type="NCBIfam" id="TIGR03788">
    <property type="entry name" value="marine_srt_targ"/>
    <property type="match status" value="1"/>
</dbReference>
<sequence>MKTLQKWLLWLALCWLTLARALAAEGGSAPEMRLADAKTGAPSAALLMNMAVNGNINGMVAGMHISQTFTNPGAGWVNGTYVFPLPENAAVNELTFIVNGRKITAQIKERAQAQQIFEQAKQAGKKAALLEQERPNLFTMSIANIPPHATVQADIHYVELARYDNGQFSLRLPTTLTPRYMPGSAAASNSVVQDDGQVVPLQSGNGWASNTAAVPDAARISPPQTRASSGQNYSVDINLNSGLPLAKVTGSQALVVSNSNGRHHVRLQAGSARMDSDFVLSWQPQAGSEPQAAAFTQTLNGQQYTMLMLVPPSQATRAAIPRQLVFVIDSSGSMAGESMDQAKAGLLQALGYLNPGDTFNIIDFDSEARALFPATVAANEANLQRAQQFINGLEADGGTEIDTALSLATQITQQPDNSKRTAQIVFITDGSVGNERQIFENLQGKLGNTRLFTVGIGSAPNSYFMQKAAQYGRGSYTYIGNSNEVAAQIAALFAKIQAPQLRNIRVNWGVQTDAYPQHIPDLYASEPLLLLAQSQTAPKQFSVSADGNTGPWQHSLDLSQSANSDNLATVWARRKIDNISDSLNLGLIGRDEARDQILPLALAHRLLSEFTSFVAVEEVVSKPQTELPQDLAVANLMPEGSTMAAPYPQTATAAALLQWLGLLLLLTAALWWQWQQHLAKPTA</sequence>
<keyword evidence="1" id="KW-0812">Transmembrane</keyword>
<dbReference type="PROSITE" id="PS51468">
    <property type="entry name" value="VIT"/>
    <property type="match status" value="1"/>
</dbReference>
<dbReference type="CDD" id="cd01461">
    <property type="entry name" value="vWA_interalpha_trypsin_inhibitor"/>
    <property type="match status" value="1"/>
</dbReference>
<dbReference type="InterPro" id="IPR002035">
    <property type="entry name" value="VWF_A"/>
</dbReference>
<dbReference type="EMBL" id="CP069798">
    <property type="protein sequence ID" value="QRQ82644.1"/>
    <property type="molecule type" value="Genomic_DNA"/>
</dbReference>
<evidence type="ECO:0000256" key="1">
    <source>
        <dbReference type="SAM" id="Phobius"/>
    </source>
</evidence>
<dbReference type="PANTHER" id="PTHR45737:SF6">
    <property type="entry name" value="VON WILLEBRAND FACTOR A DOMAIN-CONTAINING PROTEIN 5A"/>
    <property type="match status" value="1"/>
</dbReference>
<organism evidence="5 6">
    <name type="scientific">Paralysiella testudinis</name>
    <dbReference type="NCBI Taxonomy" id="2809020"/>
    <lineage>
        <taxon>Bacteria</taxon>
        <taxon>Pseudomonadati</taxon>
        <taxon>Pseudomonadota</taxon>
        <taxon>Betaproteobacteria</taxon>
        <taxon>Neisseriales</taxon>
        <taxon>Neisseriaceae</taxon>
        <taxon>Paralysiella</taxon>
    </lineage>
</organism>
<dbReference type="AlphaFoldDB" id="A0A892ZM26"/>
<dbReference type="SMART" id="SM00609">
    <property type="entry name" value="VIT"/>
    <property type="match status" value="1"/>
</dbReference>
<feature type="domain" description="VWFA" evidence="3">
    <location>
        <begin position="323"/>
        <end position="496"/>
    </location>
</feature>
<dbReference type="PROSITE" id="PS50234">
    <property type="entry name" value="VWFA"/>
    <property type="match status" value="1"/>
</dbReference>
<dbReference type="InterPro" id="IPR036465">
    <property type="entry name" value="vWFA_dom_sf"/>
</dbReference>
<evidence type="ECO:0000313" key="6">
    <source>
        <dbReference type="Proteomes" id="UP000653156"/>
    </source>
</evidence>
<feature type="domain" description="VIT" evidence="4">
    <location>
        <begin position="31"/>
        <end position="159"/>
    </location>
</feature>
<keyword evidence="2" id="KW-0732">Signal</keyword>
<dbReference type="InterPro" id="IPR013694">
    <property type="entry name" value="VIT"/>
</dbReference>
<name>A0A892ZM26_9NEIS</name>
<evidence type="ECO:0000313" key="5">
    <source>
        <dbReference type="EMBL" id="QRQ82644.1"/>
    </source>
</evidence>
<evidence type="ECO:0000256" key="2">
    <source>
        <dbReference type="SAM" id="SignalP"/>
    </source>
</evidence>
<evidence type="ECO:0000259" key="3">
    <source>
        <dbReference type="PROSITE" id="PS50234"/>
    </source>
</evidence>
<dbReference type="RefSeq" id="WP_230339931.1">
    <property type="nucleotide sequence ID" value="NZ_CP069798.1"/>
</dbReference>
<feature type="chain" id="PRO_5034350413" evidence="2">
    <location>
        <begin position="24"/>
        <end position="683"/>
    </location>
</feature>
<reference evidence="5" key="1">
    <citation type="submission" date="2021-02" db="EMBL/GenBank/DDBJ databases">
        <title>Neisseriaceae sp. 26B isolated from the cloaca of a Common Toad-headed Turtle (Mesoclemmys nasuta).</title>
        <authorList>
            <person name="Spergser J."/>
            <person name="Busse H.-J."/>
        </authorList>
    </citation>
    <scope>NUCLEOTIDE SEQUENCE</scope>
    <source>
        <strain evidence="5">26B</strain>
    </source>
</reference>
<dbReference type="Pfam" id="PF08487">
    <property type="entry name" value="VIT"/>
    <property type="match status" value="1"/>
</dbReference>